<keyword evidence="4" id="KW-1185">Reference proteome</keyword>
<feature type="compositionally biased region" description="Low complexity" evidence="2">
    <location>
        <begin position="215"/>
        <end position="224"/>
    </location>
</feature>
<evidence type="ECO:0000313" key="3">
    <source>
        <dbReference type="EMBL" id="KAJ2688989.1"/>
    </source>
</evidence>
<feature type="compositionally biased region" description="Polar residues" evidence="2">
    <location>
        <begin position="321"/>
        <end position="340"/>
    </location>
</feature>
<dbReference type="Proteomes" id="UP001151516">
    <property type="component" value="Unassembled WGS sequence"/>
</dbReference>
<sequence>MDREEADQIIDSVEKLLISNRALCSLFARVDAQDAAIQDLRSHLTSAREPTECVVRGSEELAQTNEASRDIKKSITAKRLNDLRLEVGAKKSTWADLRKQFSPKGTVFAPKKLITSSRPTSTCAPASEMDAKLAVDEVYSQAATMTAYGVEVLRVALSGPQVDRKLAEQAGDMFATLLATLLGTLEQNRAEIKDLAAERVAARRHELGLGEEPESISNSINANNRSRRDSNKAARRSKGLSKRPVGSKRGHPYRRNTSHVETLGPRQHTVCDSDITRSKSGSAPPGDSTAGTRTSAHLARASANEQSRIEWGESPAAARSATLSDTENTAVESTSDTSEANGPVNILSRQAVIRAALLRQGKSASEIDSYFNKPSVERPQLSGNCTMRQKRWQLYHCYILPEHRKSFGREMSKVMTSEQLEPHAKATHHLLVKG</sequence>
<feature type="coiled-coil region" evidence="1">
    <location>
        <begin position="178"/>
        <end position="205"/>
    </location>
</feature>
<accession>A0A9W8GPJ8</accession>
<organism evidence="3 4">
    <name type="scientific">Coemansia spiralis</name>
    <dbReference type="NCBI Taxonomy" id="417178"/>
    <lineage>
        <taxon>Eukaryota</taxon>
        <taxon>Fungi</taxon>
        <taxon>Fungi incertae sedis</taxon>
        <taxon>Zoopagomycota</taxon>
        <taxon>Kickxellomycotina</taxon>
        <taxon>Kickxellomycetes</taxon>
        <taxon>Kickxellales</taxon>
        <taxon>Kickxellaceae</taxon>
        <taxon>Coemansia</taxon>
    </lineage>
</organism>
<keyword evidence="1" id="KW-0175">Coiled coil</keyword>
<comment type="caution">
    <text evidence="3">The sequence shown here is derived from an EMBL/GenBank/DDBJ whole genome shotgun (WGS) entry which is preliminary data.</text>
</comment>
<dbReference type="AlphaFoldDB" id="A0A9W8GPJ8"/>
<feature type="compositionally biased region" description="Basic residues" evidence="2">
    <location>
        <begin position="233"/>
        <end position="257"/>
    </location>
</feature>
<dbReference type="EMBL" id="JANBTX010000034">
    <property type="protein sequence ID" value="KAJ2688989.1"/>
    <property type="molecule type" value="Genomic_DNA"/>
</dbReference>
<feature type="region of interest" description="Disordered" evidence="2">
    <location>
        <begin position="211"/>
        <end position="342"/>
    </location>
</feature>
<proteinExistence type="predicted"/>
<evidence type="ECO:0000256" key="2">
    <source>
        <dbReference type="SAM" id="MobiDB-lite"/>
    </source>
</evidence>
<evidence type="ECO:0000313" key="4">
    <source>
        <dbReference type="Proteomes" id="UP001151516"/>
    </source>
</evidence>
<reference evidence="3" key="1">
    <citation type="submission" date="2022-07" db="EMBL/GenBank/DDBJ databases">
        <title>Phylogenomic reconstructions and comparative analyses of Kickxellomycotina fungi.</title>
        <authorList>
            <person name="Reynolds N.K."/>
            <person name="Stajich J.E."/>
            <person name="Barry K."/>
            <person name="Grigoriev I.V."/>
            <person name="Crous P."/>
            <person name="Smith M.E."/>
        </authorList>
    </citation>
    <scope>NUCLEOTIDE SEQUENCE</scope>
    <source>
        <strain evidence="3">CBS 109367</strain>
    </source>
</reference>
<name>A0A9W8GPJ8_9FUNG</name>
<gene>
    <name evidence="3" type="ORF">IWW39_001793</name>
</gene>
<evidence type="ECO:0000256" key="1">
    <source>
        <dbReference type="SAM" id="Coils"/>
    </source>
</evidence>
<protein>
    <submittedName>
        <fullName evidence="3">Uncharacterized protein</fullName>
    </submittedName>
</protein>
<dbReference type="OrthoDB" id="5543328at2759"/>